<dbReference type="InterPro" id="IPR009030">
    <property type="entry name" value="Growth_fac_rcpt_cys_sf"/>
</dbReference>
<dbReference type="InterPro" id="IPR042241">
    <property type="entry name" value="GCP_C_sf"/>
</dbReference>
<dbReference type="Pfam" id="PF04130">
    <property type="entry name" value="GCP_C_terminal"/>
    <property type="match status" value="1"/>
</dbReference>
<dbReference type="GO" id="GO:0005874">
    <property type="term" value="C:microtubule"/>
    <property type="evidence" value="ECO:0007669"/>
    <property type="project" value="UniProtKB-KW"/>
</dbReference>
<evidence type="ECO:0000256" key="1">
    <source>
        <dbReference type="ARBA" id="ARBA00004245"/>
    </source>
</evidence>
<feature type="domain" description="Gamma tubulin complex component protein N-terminal" evidence="10">
    <location>
        <begin position="198"/>
        <end position="484"/>
    </location>
</feature>
<dbReference type="GO" id="GO:0051225">
    <property type="term" value="P:spindle assembly"/>
    <property type="evidence" value="ECO:0007669"/>
    <property type="project" value="TreeGrafter"/>
</dbReference>
<accession>A0A2P6TY90</accession>
<dbReference type="OrthoDB" id="2192946at2759"/>
<dbReference type="InterPro" id="IPR041470">
    <property type="entry name" value="GCP_N"/>
</dbReference>
<feature type="domain" description="Gamma tubulin complex component C-terminal" evidence="8">
    <location>
        <begin position="490"/>
        <end position="896"/>
    </location>
</feature>
<dbReference type="GO" id="GO:0007020">
    <property type="term" value="P:microtubule nucleation"/>
    <property type="evidence" value="ECO:0007669"/>
    <property type="project" value="InterPro"/>
</dbReference>
<evidence type="ECO:0000256" key="5">
    <source>
        <dbReference type="ARBA" id="ARBA00023212"/>
    </source>
</evidence>
<protein>
    <submittedName>
        <fullName evidence="11">Gamma-tubulin complex component 2</fullName>
    </submittedName>
</protein>
<feature type="domain" description="Tyrosine-protein kinase ephrin type A/B receptor-like" evidence="9">
    <location>
        <begin position="1648"/>
        <end position="1692"/>
    </location>
</feature>
<evidence type="ECO:0000256" key="2">
    <source>
        <dbReference type="ARBA" id="ARBA00010337"/>
    </source>
</evidence>
<dbReference type="Pfam" id="PF07699">
    <property type="entry name" value="Ephrin_rec_like"/>
    <property type="match status" value="1"/>
</dbReference>
<feature type="compositionally biased region" description="Low complexity" evidence="7">
    <location>
        <begin position="588"/>
        <end position="601"/>
    </location>
</feature>
<feature type="compositionally biased region" description="Polar residues" evidence="7">
    <location>
        <begin position="2524"/>
        <end position="2535"/>
    </location>
</feature>
<dbReference type="STRING" id="3076.A0A2P6TY90"/>
<comment type="similarity">
    <text evidence="2">Belongs to the TUBGCP family.</text>
</comment>
<dbReference type="GO" id="GO:0000922">
    <property type="term" value="C:spindle pole"/>
    <property type="evidence" value="ECO:0007669"/>
    <property type="project" value="InterPro"/>
</dbReference>
<evidence type="ECO:0000256" key="4">
    <source>
        <dbReference type="ARBA" id="ARBA00022701"/>
    </source>
</evidence>
<evidence type="ECO:0000259" key="8">
    <source>
        <dbReference type="Pfam" id="PF04130"/>
    </source>
</evidence>
<feature type="coiled-coil region" evidence="6">
    <location>
        <begin position="859"/>
        <end position="886"/>
    </location>
</feature>
<feature type="compositionally biased region" description="Low complexity" evidence="7">
    <location>
        <begin position="2966"/>
        <end position="3002"/>
    </location>
</feature>
<proteinExistence type="inferred from homology"/>
<feature type="region of interest" description="Disordered" evidence="7">
    <location>
        <begin position="2932"/>
        <end position="3025"/>
    </location>
</feature>
<evidence type="ECO:0000259" key="9">
    <source>
        <dbReference type="Pfam" id="PF07699"/>
    </source>
</evidence>
<comment type="caution">
    <text evidence="11">The sequence shown here is derived from an EMBL/GenBank/DDBJ whole genome shotgun (WGS) entry which is preliminary data.</text>
</comment>
<keyword evidence="4" id="KW-0493">Microtubule</keyword>
<dbReference type="InterPro" id="IPR007259">
    <property type="entry name" value="GCP"/>
</dbReference>
<feature type="region of interest" description="Disordered" evidence="7">
    <location>
        <begin position="28"/>
        <end position="89"/>
    </location>
</feature>
<feature type="region of interest" description="Disordered" evidence="7">
    <location>
        <begin position="2509"/>
        <end position="2548"/>
    </location>
</feature>
<reference evidence="11 12" key="1">
    <citation type="journal article" date="2018" name="Plant J.">
        <title>Genome sequences of Chlorella sorokiniana UTEX 1602 and Micractinium conductrix SAG 241.80: implications to maltose excretion by a green alga.</title>
        <authorList>
            <person name="Arriola M.B."/>
            <person name="Velmurugan N."/>
            <person name="Zhang Y."/>
            <person name="Plunkett M.H."/>
            <person name="Hondzo H."/>
            <person name="Barney B.M."/>
        </authorList>
    </citation>
    <scope>NUCLEOTIDE SEQUENCE [LARGE SCALE GENOMIC DNA]</scope>
    <source>
        <strain evidence="12">UTEX 1602</strain>
    </source>
</reference>
<dbReference type="SMART" id="SM01411">
    <property type="entry name" value="Ephrin_rec_like"/>
    <property type="match status" value="10"/>
</dbReference>
<gene>
    <name evidence="11" type="ORF">C2E21_2409</name>
</gene>
<dbReference type="Gene3D" id="2.10.50.10">
    <property type="entry name" value="Tumor Necrosis Factor Receptor, subunit A, domain 2"/>
    <property type="match status" value="4"/>
</dbReference>
<dbReference type="GO" id="GO:0051011">
    <property type="term" value="F:microtubule minus-end binding"/>
    <property type="evidence" value="ECO:0007669"/>
    <property type="project" value="TreeGrafter"/>
</dbReference>
<dbReference type="GO" id="GO:0051321">
    <property type="term" value="P:meiotic cell cycle"/>
    <property type="evidence" value="ECO:0007669"/>
    <property type="project" value="TreeGrafter"/>
</dbReference>
<evidence type="ECO:0000313" key="11">
    <source>
        <dbReference type="EMBL" id="PRW59035.1"/>
    </source>
</evidence>
<keyword evidence="5" id="KW-0206">Cytoskeleton</keyword>
<evidence type="ECO:0000256" key="7">
    <source>
        <dbReference type="SAM" id="MobiDB-lite"/>
    </source>
</evidence>
<keyword evidence="6" id="KW-0175">Coiled coil</keyword>
<evidence type="ECO:0000313" key="12">
    <source>
        <dbReference type="Proteomes" id="UP000239899"/>
    </source>
</evidence>
<comment type="subcellular location">
    <subcellularLocation>
        <location evidence="1">Cytoplasm</location>
        <location evidence="1">Cytoskeleton</location>
    </subcellularLocation>
</comment>
<dbReference type="PANTHER" id="PTHR19302">
    <property type="entry name" value="GAMMA TUBULIN COMPLEX PROTEIN"/>
    <property type="match status" value="1"/>
</dbReference>
<dbReference type="EMBL" id="LHPG02000004">
    <property type="protein sequence ID" value="PRW59035.1"/>
    <property type="molecule type" value="Genomic_DNA"/>
</dbReference>
<sequence length="3077" mass="319564">MSGGGQPPGGPAPQPPPAVAAALEATRAKFNLMQQQQGRGAQPNGAAAGGRPAAAAAPVGSIPVGRAAGAPPPPLTSARNNPMFGEAAILSPDKKVDREYTPKLADAIRAPSPSSALQPDGALPPVGDLFAPRPALPAYLTEASSAPRLPDWDSRRPYLTGRFLYDAAVDGKGGGSSEASRPPALDTYPAGVQESLLVDDLLSAFLGLSGGYVRVKPLAAPGGQRLGYEVAAQGQLEPALAEMAARMLPICEYVATIQRFVETRRAYEWGLVAQALAGAMRHVLQDWELMVAQLEHQLRSGKLTLQALWYYVQPPRSALKLVASLAAEASSGRLRGAALLDLLHARCAGAMGDAAAHRLALRLLRAAAEPYFGMLERWLCEGTVDDPYGEFMVQENKTGEPLLQQGGTAAAGQQPQHDVPAFLQRQKLLVLNTGKYLNVIRECAAQSPRTLPLGTHLEYDEGGRYGLLIEDAHAAASSGAMELLRRSENLADGLAVLKRYFLTAQGDMLLHLMDAAEPEFGSPVGAVPLLQLQSLLESAVRGSSAAADPAAAHLAAAWDHRSILNMLIANQAALAAPGPGGEGAGGSKTPFTKLKPTTPAPMTASERNNIGKKRSARESFMLAYEVPWPLSIAAPEAALAQYQMVFRHIFELKWVERELNRVVELYAQTTGVASRRARARRASLGGGGSGAADTLAATLAHSYSTCQVMTHFFRQYLMYVTFEVMEPLWAAFEAKVKTASSLDEIVEQHKAFLRRLMKGCLLSRKVVVLRALLNLKELALRFVRLSDEAAAVNWAALEEEAEQKSMGSSGRKTERQRELRLLKAALARSELGRRLSQPTFAASISDLHGKFVLKVCEFINALGTAHKEAQKERSDTREELESLLNLMSRLDFNGYFSARAPPPPPPKEEGKDGGLAAAGSERMTVQFAHMAPPRRLAALAVCLLSVAVGAAAASSCTSSTVQAELIGVDSGLETHELARCLPSFTINIDTSCGVNLTSTAATSGSFVPAMWSSDANMYKQFKPCPAASTEVASTLMQALQAFVYGTDGQGNALKPTAMIGTALTPGRLEVVITRTPTDKSLVWAFRSTTGNPTALAAEYVPAGNDLYKATAGVEYIPSTTPGLSCSAGRYGVAVSTGVKLCPLCPAGTTGDGSGCTACPTGTASGVPGLPSSSTCTQCLAGTYAPAGSAILKFPSKLSTACDALNSAFPIPALTACPTWRDGTKGGPPDLKLALEVAGNCAVSIQPIGDTSCADAGAVAGQAKPIPLTGTYDYTYTNLTMRAYYTGTNRVRMLLPPGDGGASSFMLHIDNTANSPTTVDIWISAATNKAADSDKPKSLSCSLSATVDGGNVAGASASSCGAGSYKDASSCYACPQGHTCAGAVKTACAAATANPYLGQSTGCTSCDSANTKLSSLAGAAYCTVPSCQPGSFQMELISVSIHSNLNKCLPTAVVSSDANCKYSISAPASDGTAVGWMWASPGADVYSDNKQCPATSSAAVSSLQLALDSYVYGLNADGTAALLPASPGASVTGVSFPNPGMVVLTFNSDPKATLVYAIRSTSGGATSINAKAVVSTGAGFTAGTEFRPAAQLGLPCGAGRYGVVAGGIKLCPLCPAGTIGGNGFACKACPAGTSSDRAGASSCTPCSAGNFAPEGSSNCQWCPMHTFSSSSGAAECTPCPEDTFAWVPGSSECVRCAAGVAYAHTAASLPPPSEGGAILRFASKLGTACDALHTGFPIPALSACKSWRDGTNAGASPPDLKLALAVADDCSVTIQPIGDATCADPGAVAGIEALFPRSKGANGLDADSQYTYTYNNLTMRGFYTASNKLRMLLPSTVGGASSFLLNINAKTAATVDLQFVAATNKPGDSSKALATSACTHEATVDGGSVAGVSAAKCGTGSYSDDGGGCQPCPPGKTCAGGAAAPVDCPADSANPYLGQSTSDSACKSCNHGATKLTSLAGDEYCTIPFSDRLCNEAPYTAGGWEWDEHAGSCVQCRAGTYRSTAMLADGTPDCQECPIGFYSGEGAASCTPCPTGQHNPSTGMADQEEDGNGIHCLLCPTGSIALAAGEAINTSATISATKDYRNERFLGLGATQCEPCPSGTWADPDKTEATTNAKACSLCPSGTYRSGDAAPENNLCRQIPPGKKATAAVLDPTNKIGAPDVELCNPGEVSFWVSGLRTPSDATTCKACDKNSASVAPRKGMAACTACAGGTYPNSARTGCTACAPGTYRNYYTISDTCTVCPAGWEIGTSGRTACTKCRKGFFKTVAGKNDTCSGCPAYRNLLYGAGAGPAQPAAAPPVRNKFSTTTGATYDCTWCPAGKETLTTGNSVCTDCPVGFFNPSTASSSATRACLPAPTGTFVNTTGAALPTQCPLGAFNDGTAQDSCEACPPGKPLARIRHATMRLLSVLTPRGSRREPEQAKLTPLALPALPLAELEEDGGASTPRRAAAVAMRLSGLSKLGRLLTPRARQRQPEAAASPGDARLIQAYRPTMTAAMEAQVVLNSARKTPGSAGGAGGRVLTTPSHDTPTAFYSDSDSESDAESELSSLDGFGAYARKLEAVAETEEAGEGSTGSCPADDPVDKLPSPRLLLAPVQSCTPRVTARDSERAAEDLHLLLHAGELPGSRQRIARMLVHADSLGNEAFAGLPMHGWGFERCVALLLQLLLPLPLVARSAALAQLQSKLASQLLSYLGTSLERVLESERGCQRWCRLPYEVAAWLLEHGPCDRGETLFDLSNLWLEQQRQEVQPEQQAALAALVWRRPLAADFLRCMVGNLPFAAQFVATSPLRPDRLPPSLDGRFSFTAEFELHDVLELQQAAQAEGRPRQQQSPAIYCGGLCWWAVLVANPRHDRFELYASCAAFSLFQEPFRAALQPAADVRFSFQGTTSLEDWRQSNAKRVAAMHTHWGGPAFWVPPSCPSLKISSSSSRRASSAAGGSSSGNLQLAAAARPDTARGPRPQRQLSRLSVASGAAAAAPSSGPPSSRSLVAPASSRSSRAGSQGGQRGAAYQSDADSGALTARPGAEAEGGLVQLNMDQVVAEVRRSCPYTWGATLRVRVNLKLLGGGSGASSSSS</sequence>
<organism evidence="11 12">
    <name type="scientific">Chlorella sorokiniana</name>
    <name type="common">Freshwater green alga</name>
    <dbReference type="NCBI Taxonomy" id="3076"/>
    <lineage>
        <taxon>Eukaryota</taxon>
        <taxon>Viridiplantae</taxon>
        <taxon>Chlorophyta</taxon>
        <taxon>core chlorophytes</taxon>
        <taxon>Trebouxiophyceae</taxon>
        <taxon>Chlorellales</taxon>
        <taxon>Chlorellaceae</taxon>
        <taxon>Chlorella clade</taxon>
        <taxon>Chlorella</taxon>
    </lineage>
</organism>
<feature type="compositionally biased region" description="Low complexity" evidence="7">
    <location>
        <begin position="34"/>
        <end position="58"/>
    </location>
</feature>
<evidence type="ECO:0000259" key="10">
    <source>
        <dbReference type="Pfam" id="PF17681"/>
    </source>
</evidence>
<dbReference type="SUPFAM" id="SSF57184">
    <property type="entry name" value="Growth factor receptor domain"/>
    <property type="match status" value="3"/>
</dbReference>
<feature type="region of interest" description="Disordered" evidence="7">
    <location>
        <begin position="578"/>
        <end position="606"/>
    </location>
</feature>
<keyword evidence="3" id="KW-0963">Cytoplasm</keyword>
<feature type="compositionally biased region" description="Low complexity" evidence="7">
    <location>
        <begin position="2932"/>
        <end position="2944"/>
    </location>
</feature>
<dbReference type="GO" id="GO:0031122">
    <property type="term" value="P:cytoplasmic microtubule organization"/>
    <property type="evidence" value="ECO:0007669"/>
    <property type="project" value="TreeGrafter"/>
</dbReference>
<dbReference type="Gene3D" id="1.20.120.1900">
    <property type="entry name" value="Gamma-tubulin complex, C-terminal domain"/>
    <property type="match status" value="1"/>
</dbReference>
<keyword evidence="12" id="KW-1185">Reference proteome</keyword>
<evidence type="ECO:0000256" key="6">
    <source>
        <dbReference type="SAM" id="Coils"/>
    </source>
</evidence>
<dbReference type="Proteomes" id="UP000239899">
    <property type="component" value="Unassembled WGS sequence"/>
</dbReference>
<dbReference type="GO" id="GO:0043015">
    <property type="term" value="F:gamma-tubulin binding"/>
    <property type="evidence" value="ECO:0007669"/>
    <property type="project" value="InterPro"/>
</dbReference>
<dbReference type="PANTHER" id="PTHR19302:SF13">
    <property type="entry name" value="GAMMA-TUBULIN COMPLEX COMPONENT 2"/>
    <property type="match status" value="1"/>
</dbReference>
<name>A0A2P6TY90_CHLSO</name>
<dbReference type="GO" id="GO:0000930">
    <property type="term" value="C:gamma-tubulin complex"/>
    <property type="evidence" value="ECO:0007669"/>
    <property type="project" value="TreeGrafter"/>
</dbReference>
<dbReference type="Pfam" id="PF17681">
    <property type="entry name" value="GCP_N_terminal"/>
    <property type="match status" value="1"/>
</dbReference>
<evidence type="ECO:0000256" key="3">
    <source>
        <dbReference type="ARBA" id="ARBA00022490"/>
    </source>
</evidence>
<dbReference type="InterPro" id="IPR040457">
    <property type="entry name" value="GCP_C"/>
</dbReference>
<dbReference type="InterPro" id="IPR011641">
    <property type="entry name" value="Tyr-kin_ephrin_A/B_rcpt-like"/>
</dbReference>
<dbReference type="GO" id="GO:0000278">
    <property type="term" value="P:mitotic cell cycle"/>
    <property type="evidence" value="ECO:0007669"/>
    <property type="project" value="TreeGrafter"/>
</dbReference>
<dbReference type="CDD" id="cd00185">
    <property type="entry name" value="TNFRSF"/>
    <property type="match status" value="1"/>
</dbReference>